<keyword evidence="5" id="KW-1185">Reference proteome</keyword>
<dbReference type="SMART" id="SM00175">
    <property type="entry name" value="RAB"/>
    <property type="match status" value="1"/>
</dbReference>
<organism evidence="5 6">
    <name type="scientific">Actinia tenebrosa</name>
    <name type="common">Australian red waratah sea anemone</name>
    <dbReference type="NCBI Taxonomy" id="6105"/>
    <lineage>
        <taxon>Eukaryota</taxon>
        <taxon>Metazoa</taxon>
        <taxon>Cnidaria</taxon>
        <taxon>Anthozoa</taxon>
        <taxon>Hexacorallia</taxon>
        <taxon>Actiniaria</taxon>
        <taxon>Actiniidae</taxon>
        <taxon>Actinia</taxon>
    </lineage>
</organism>
<dbReference type="SMART" id="SM00173">
    <property type="entry name" value="RAS"/>
    <property type="match status" value="1"/>
</dbReference>
<dbReference type="Gene3D" id="3.40.50.300">
    <property type="entry name" value="P-loop containing nucleotide triphosphate hydrolases"/>
    <property type="match status" value="1"/>
</dbReference>
<dbReference type="GeneID" id="116306570"/>
<dbReference type="EC" id="3.6.5.2" evidence="2"/>
<dbReference type="InterPro" id="IPR051065">
    <property type="entry name" value="Ras-related_GTPase"/>
</dbReference>
<dbReference type="OrthoDB" id="18798at2759"/>
<evidence type="ECO:0000313" key="6">
    <source>
        <dbReference type="RefSeq" id="XP_031572504.1"/>
    </source>
</evidence>
<evidence type="ECO:0000256" key="3">
    <source>
        <dbReference type="ARBA" id="ARBA00022801"/>
    </source>
</evidence>
<reference evidence="6" key="1">
    <citation type="submission" date="2025-08" db="UniProtKB">
        <authorList>
            <consortium name="RefSeq"/>
        </authorList>
    </citation>
    <scope>IDENTIFICATION</scope>
    <source>
        <tissue evidence="6">Tentacle</tissue>
    </source>
</reference>
<dbReference type="PROSITE" id="PS51421">
    <property type="entry name" value="RAS"/>
    <property type="match status" value="1"/>
</dbReference>
<dbReference type="SUPFAM" id="SSF52540">
    <property type="entry name" value="P-loop containing nucleoside triphosphate hydrolases"/>
    <property type="match status" value="1"/>
</dbReference>
<dbReference type="InterPro" id="IPR001806">
    <property type="entry name" value="Small_GTPase"/>
</dbReference>
<evidence type="ECO:0000256" key="2">
    <source>
        <dbReference type="ARBA" id="ARBA00011984"/>
    </source>
</evidence>
<dbReference type="RefSeq" id="XP_031572504.1">
    <property type="nucleotide sequence ID" value="XM_031716644.1"/>
</dbReference>
<evidence type="ECO:0000313" key="5">
    <source>
        <dbReference type="Proteomes" id="UP000515163"/>
    </source>
</evidence>
<dbReference type="GO" id="GO:0003925">
    <property type="term" value="F:G protein activity"/>
    <property type="evidence" value="ECO:0007669"/>
    <property type="project" value="UniProtKB-EC"/>
</dbReference>
<dbReference type="KEGG" id="aten:116306570"/>
<gene>
    <name evidence="6" type="primary">LOC116306570</name>
</gene>
<dbReference type="PROSITE" id="PS51419">
    <property type="entry name" value="RAB"/>
    <property type="match status" value="1"/>
</dbReference>
<sequence length="150" mass="17347">MTHRKPKGQMKDRILESRVTWGDGFVLVYSITDRRSFKSIMTYHQMVCSIKPKPVVVLLANKSDLEHKRKVLKSEGRQLAEAMKCPFYECSASDGFRQITDAFNDLYREGLRKKKERKYSLSPRPLRSAMGKLFRRNSSKGNLLTAGPYI</sequence>
<accession>A0A6P8IZ90</accession>
<dbReference type="InterPro" id="IPR027417">
    <property type="entry name" value="P-loop_NTPase"/>
</dbReference>
<dbReference type="PANTHER" id="PTHR45704">
    <property type="entry name" value="RAS-LIKE FAMILY MEMBER 11"/>
    <property type="match status" value="1"/>
</dbReference>
<keyword evidence="3" id="KW-0378">Hydrolase</keyword>
<evidence type="ECO:0000256" key="1">
    <source>
        <dbReference type="ARBA" id="ARBA00008344"/>
    </source>
</evidence>
<comment type="similarity">
    <text evidence="1">Belongs to the small GTPase superfamily. Ras family.</text>
</comment>
<name>A0A6P8IZ90_ACTTE</name>
<dbReference type="InParanoid" id="A0A6P8IZ90"/>
<protein>
    <recommendedName>
        <fullName evidence="2">small monomeric GTPase</fullName>
        <ecNumber evidence="2">3.6.5.2</ecNumber>
    </recommendedName>
</protein>
<dbReference type="Proteomes" id="UP000515163">
    <property type="component" value="Unplaced"/>
</dbReference>
<proteinExistence type="inferred from homology"/>
<dbReference type="AlphaFoldDB" id="A0A6P8IZ90"/>
<dbReference type="Pfam" id="PF00071">
    <property type="entry name" value="Ras"/>
    <property type="match status" value="1"/>
</dbReference>
<dbReference type="GO" id="GO:0005525">
    <property type="term" value="F:GTP binding"/>
    <property type="evidence" value="ECO:0007669"/>
    <property type="project" value="InterPro"/>
</dbReference>
<comment type="catalytic activity">
    <reaction evidence="4">
        <text>GTP + H2O = GDP + phosphate + H(+)</text>
        <dbReference type="Rhea" id="RHEA:19669"/>
        <dbReference type="ChEBI" id="CHEBI:15377"/>
        <dbReference type="ChEBI" id="CHEBI:15378"/>
        <dbReference type="ChEBI" id="CHEBI:37565"/>
        <dbReference type="ChEBI" id="CHEBI:43474"/>
        <dbReference type="ChEBI" id="CHEBI:58189"/>
        <dbReference type="EC" id="3.6.5.2"/>
    </reaction>
</comment>
<evidence type="ECO:0000256" key="4">
    <source>
        <dbReference type="ARBA" id="ARBA00048098"/>
    </source>
</evidence>